<reference evidence="2" key="1">
    <citation type="journal article" date="2022" name="bioRxiv">
        <title>Sequencing and chromosome-scale assembly of the giantPleurodeles waltlgenome.</title>
        <authorList>
            <person name="Brown T."/>
            <person name="Elewa A."/>
            <person name="Iarovenko S."/>
            <person name="Subramanian E."/>
            <person name="Araus A.J."/>
            <person name="Petzold A."/>
            <person name="Susuki M."/>
            <person name="Suzuki K.-i.T."/>
            <person name="Hayashi T."/>
            <person name="Toyoda A."/>
            <person name="Oliveira C."/>
            <person name="Osipova E."/>
            <person name="Leigh N.D."/>
            <person name="Simon A."/>
            <person name="Yun M.H."/>
        </authorList>
    </citation>
    <scope>NUCLEOTIDE SEQUENCE</scope>
    <source>
        <strain evidence="2">20211129_DDA</strain>
        <tissue evidence="2">Liver</tissue>
    </source>
</reference>
<proteinExistence type="predicted"/>
<accession>A0AAV7SHQ1</accession>
<evidence type="ECO:0000313" key="3">
    <source>
        <dbReference type="Proteomes" id="UP001066276"/>
    </source>
</evidence>
<dbReference type="EMBL" id="JANPWB010000008">
    <property type="protein sequence ID" value="KAJ1163608.1"/>
    <property type="molecule type" value="Genomic_DNA"/>
</dbReference>
<comment type="caution">
    <text evidence="2">The sequence shown here is derived from an EMBL/GenBank/DDBJ whole genome shotgun (WGS) entry which is preliminary data.</text>
</comment>
<feature type="compositionally biased region" description="Low complexity" evidence="1">
    <location>
        <begin position="85"/>
        <end position="95"/>
    </location>
</feature>
<feature type="region of interest" description="Disordered" evidence="1">
    <location>
        <begin position="1"/>
        <end position="115"/>
    </location>
</feature>
<evidence type="ECO:0000313" key="2">
    <source>
        <dbReference type="EMBL" id="KAJ1163608.1"/>
    </source>
</evidence>
<protein>
    <submittedName>
        <fullName evidence="2">Uncharacterized protein</fullName>
    </submittedName>
</protein>
<name>A0AAV7SHQ1_PLEWA</name>
<keyword evidence="3" id="KW-1185">Reference proteome</keyword>
<feature type="compositionally biased region" description="Basic residues" evidence="1">
    <location>
        <begin position="98"/>
        <end position="107"/>
    </location>
</feature>
<organism evidence="2 3">
    <name type="scientific">Pleurodeles waltl</name>
    <name type="common">Iberian ribbed newt</name>
    <dbReference type="NCBI Taxonomy" id="8319"/>
    <lineage>
        <taxon>Eukaryota</taxon>
        <taxon>Metazoa</taxon>
        <taxon>Chordata</taxon>
        <taxon>Craniata</taxon>
        <taxon>Vertebrata</taxon>
        <taxon>Euteleostomi</taxon>
        <taxon>Amphibia</taxon>
        <taxon>Batrachia</taxon>
        <taxon>Caudata</taxon>
        <taxon>Salamandroidea</taxon>
        <taxon>Salamandridae</taxon>
        <taxon>Pleurodelinae</taxon>
        <taxon>Pleurodeles</taxon>
    </lineage>
</organism>
<evidence type="ECO:0000256" key="1">
    <source>
        <dbReference type="SAM" id="MobiDB-lite"/>
    </source>
</evidence>
<dbReference type="AlphaFoldDB" id="A0AAV7SHQ1"/>
<sequence>MGGAATGETRPVPLLQGDLPGSAHDSCAPGEDRSPVAHHVGPTRTRAPAPGHEEPGAARTANMQAPRWAQATAGRAPVTLRIGNSSGPSASGADAAPRRHLNRRLHPSKGEPGHL</sequence>
<dbReference type="Proteomes" id="UP001066276">
    <property type="component" value="Chromosome 4_2"/>
</dbReference>
<gene>
    <name evidence="2" type="ORF">NDU88_004064</name>
</gene>